<organism evidence="1 2">
    <name type="scientific">Cyclotella atomus</name>
    <dbReference type="NCBI Taxonomy" id="382360"/>
    <lineage>
        <taxon>Eukaryota</taxon>
        <taxon>Sar</taxon>
        <taxon>Stramenopiles</taxon>
        <taxon>Ochrophyta</taxon>
        <taxon>Bacillariophyta</taxon>
        <taxon>Coscinodiscophyceae</taxon>
        <taxon>Thalassiosirophycidae</taxon>
        <taxon>Stephanodiscales</taxon>
        <taxon>Stephanodiscaceae</taxon>
        <taxon>Cyclotella</taxon>
    </lineage>
</organism>
<accession>A0ABD3NXF3</accession>
<dbReference type="EMBL" id="JALLPJ020000881">
    <property type="protein sequence ID" value="KAL3780639.1"/>
    <property type="molecule type" value="Genomic_DNA"/>
</dbReference>
<protein>
    <submittedName>
        <fullName evidence="1">Uncharacterized protein</fullName>
    </submittedName>
</protein>
<sequence>MIQTRSFDLNTEVDEPMKQSIIDKNNPTMSDVPYLTEQMLSTTFRHVLEYNKNDVPYDNEVPFFWTFGTTADPLFKNMLGCFPDVTQVSGGYIVGTANDEALRKFPSDIKVLQQKMTFGKDAAVVDGGKYVNVDSFTAEGVKRAADLNLLFPSTMYPSIHEHDYSEVTLVSDRTMEATNGDNTNVQASQQVS</sequence>
<proteinExistence type="predicted"/>
<gene>
    <name evidence="1" type="ORF">ACHAWO_001477</name>
</gene>
<dbReference type="Proteomes" id="UP001530400">
    <property type="component" value="Unassembled WGS sequence"/>
</dbReference>
<reference evidence="1 2" key="1">
    <citation type="submission" date="2024-10" db="EMBL/GenBank/DDBJ databases">
        <title>Updated reference genomes for cyclostephanoid diatoms.</title>
        <authorList>
            <person name="Roberts W.R."/>
            <person name="Alverson A.J."/>
        </authorList>
    </citation>
    <scope>NUCLEOTIDE SEQUENCE [LARGE SCALE GENOMIC DNA]</scope>
    <source>
        <strain evidence="1 2">AJA010-31</strain>
    </source>
</reference>
<keyword evidence="2" id="KW-1185">Reference proteome</keyword>
<evidence type="ECO:0000313" key="2">
    <source>
        <dbReference type="Proteomes" id="UP001530400"/>
    </source>
</evidence>
<comment type="caution">
    <text evidence="1">The sequence shown here is derived from an EMBL/GenBank/DDBJ whole genome shotgun (WGS) entry which is preliminary data.</text>
</comment>
<evidence type="ECO:0000313" key="1">
    <source>
        <dbReference type="EMBL" id="KAL3780639.1"/>
    </source>
</evidence>
<name>A0ABD3NXF3_9STRA</name>
<dbReference type="AlphaFoldDB" id="A0ABD3NXF3"/>